<dbReference type="GO" id="GO:0005829">
    <property type="term" value="C:cytosol"/>
    <property type="evidence" value="ECO:0007669"/>
    <property type="project" value="TreeGrafter"/>
</dbReference>
<dbReference type="PIRSF" id="PIRSF000429">
    <property type="entry name" value="Ac-CoA_Ac_transf"/>
    <property type="match status" value="1"/>
</dbReference>
<accession>A0AA38XI39</accession>
<protein>
    <recommendedName>
        <fullName evidence="10">Acetyl-CoA C-acetyltransferase</fullName>
    </recommendedName>
</protein>
<evidence type="ECO:0000259" key="7">
    <source>
        <dbReference type="Pfam" id="PF00108"/>
    </source>
</evidence>
<dbReference type="CDD" id="cd00751">
    <property type="entry name" value="thiolase"/>
    <property type="match status" value="1"/>
</dbReference>
<evidence type="ECO:0000256" key="3">
    <source>
        <dbReference type="ARBA" id="ARBA00022679"/>
    </source>
</evidence>
<reference evidence="9" key="1">
    <citation type="submission" date="2022-10" db="EMBL/GenBank/DDBJ databases">
        <title>Culturing micro-colonial fungi from biological soil crusts in the Mojave desert and describing Neophaeococcomyces mojavensis, and introducing the new genera and species Taxawa tesnikishii.</title>
        <authorList>
            <person name="Kurbessoian T."/>
            <person name="Stajich J.E."/>
        </authorList>
    </citation>
    <scope>NUCLEOTIDE SEQUENCE</scope>
    <source>
        <strain evidence="9">TK_35</strain>
    </source>
</reference>
<evidence type="ECO:0008006" key="10">
    <source>
        <dbReference type="Google" id="ProtNLM"/>
    </source>
</evidence>
<evidence type="ECO:0000256" key="2">
    <source>
        <dbReference type="ARBA" id="ARBA00010982"/>
    </source>
</evidence>
<dbReference type="Pfam" id="PF02803">
    <property type="entry name" value="Thiolase_C"/>
    <property type="match status" value="1"/>
</dbReference>
<feature type="active site" description="Proton acceptor" evidence="5">
    <location>
        <position position="395"/>
    </location>
</feature>
<feature type="active site" description="Acyl-thioester intermediate" evidence="5">
    <location>
        <position position="103"/>
    </location>
</feature>
<evidence type="ECO:0000256" key="5">
    <source>
        <dbReference type="PIRSR" id="PIRSR000429-1"/>
    </source>
</evidence>
<dbReference type="GO" id="GO:0016747">
    <property type="term" value="F:acyltransferase activity, transferring groups other than amino-acyl groups"/>
    <property type="evidence" value="ECO:0007669"/>
    <property type="project" value="InterPro"/>
</dbReference>
<evidence type="ECO:0000256" key="6">
    <source>
        <dbReference type="RuleBase" id="RU003557"/>
    </source>
</evidence>
<dbReference type="Gene3D" id="3.40.47.10">
    <property type="match status" value="1"/>
</dbReference>
<dbReference type="InterPro" id="IPR002155">
    <property type="entry name" value="Thiolase"/>
</dbReference>
<evidence type="ECO:0000313" key="9">
    <source>
        <dbReference type="EMBL" id="KAJ9613849.1"/>
    </source>
</evidence>
<dbReference type="InterPro" id="IPR016039">
    <property type="entry name" value="Thiolase-like"/>
</dbReference>
<dbReference type="InterPro" id="IPR020616">
    <property type="entry name" value="Thiolase_N"/>
</dbReference>
<feature type="active site" description="Proton acceptor" evidence="5">
    <location>
        <position position="425"/>
    </location>
</feature>
<dbReference type="NCBIfam" id="TIGR01930">
    <property type="entry name" value="AcCoA-C-Actrans"/>
    <property type="match status" value="1"/>
</dbReference>
<dbReference type="InterPro" id="IPR050521">
    <property type="entry name" value="3-ketoacyl-CoA_Thiolase"/>
</dbReference>
<comment type="cofactor">
    <cofactor evidence="1">
        <name>K(+)</name>
        <dbReference type="ChEBI" id="CHEBI:29103"/>
    </cofactor>
</comment>
<dbReference type="PANTHER" id="PTHR42689:SF1">
    <property type="entry name" value="ACETYL-COA ACYLTRANSFERASE FADA2 (3-KETOACYL-COA THIOLASE) (BETA-KETOTHIOLASE)-RELATED"/>
    <property type="match status" value="1"/>
</dbReference>
<evidence type="ECO:0000256" key="4">
    <source>
        <dbReference type="ARBA" id="ARBA00023315"/>
    </source>
</evidence>
<keyword evidence="3 6" id="KW-0808">Transferase</keyword>
<evidence type="ECO:0000259" key="8">
    <source>
        <dbReference type="Pfam" id="PF02803"/>
    </source>
</evidence>
<sequence>MLQTPSSMPGISMPNARPVAILGGVRIPFCRQNTAYSDVGNLGMSVRTLGALVERFGLHGQQLGEVAMGAVIKHSSDWNLGREATLSSGLSPLTPGITLQRACGTSLDSIITVANKIALGQIESGIGGGSDTTSDVPIVYGKKLRARLLAANRAKSTGDKIRALTSGFKFAELKPEFPGVAEPRTGKSMGDHCEDMAKEWNISRDSQDEWAVSSHKKLAAAYERGFFNDLIAPFRGVERDNILRADTSLEKLATLKPAFDKVSGRGTLTAANSTPLTDGAAAVLLASEEWARAHGHEPQAYLRDAHVSAVDFVHGEGLLMAPTVAVPEMLKRNGLTLQDFDIYEIHEAFAAQVLCTLRAWESEDYCRNRLGLDAPMGRIDPDKINLLGSSLATGHPFAATGARVIATAAKQLAERGGGRALVSICTAGGMGVVAIVER</sequence>
<evidence type="ECO:0000256" key="1">
    <source>
        <dbReference type="ARBA" id="ARBA00001958"/>
    </source>
</evidence>
<organism evidence="9">
    <name type="scientific">Knufia peltigerae</name>
    <dbReference type="NCBI Taxonomy" id="1002370"/>
    <lineage>
        <taxon>Eukaryota</taxon>
        <taxon>Fungi</taxon>
        <taxon>Dikarya</taxon>
        <taxon>Ascomycota</taxon>
        <taxon>Pezizomycotina</taxon>
        <taxon>Eurotiomycetes</taxon>
        <taxon>Chaetothyriomycetidae</taxon>
        <taxon>Chaetothyriales</taxon>
        <taxon>Trichomeriaceae</taxon>
        <taxon>Knufia</taxon>
    </lineage>
</organism>
<dbReference type="NCBIfam" id="NF006740">
    <property type="entry name" value="PRK09268.1"/>
    <property type="match status" value="1"/>
</dbReference>
<dbReference type="Pfam" id="PF00108">
    <property type="entry name" value="Thiolase_N"/>
    <property type="match status" value="1"/>
</dbReference>
<dbReference type="EMBL" id="JAPDRN010000190">
    <property type="protein sequence ID" value="KAJ9613849.1"/>
    <property type="molecule type" value="Genomic_DNA"/>
</dbReference>
<dbReference type="SUPFAM" id="SSF53901">
    <property type="entry name" value="Thiolase-like"/>
    <property type="match status" value="2"/>
</dbReference>
<comment type="similarity">
    <text evidence="2 6">Belongs to the thiolase-like superfamily. Thiolase family.</text>
</comment>
<feature type="domain" description="Thiolase C-terminal" evidence="8">
    <location>
        <begin position="298"/>
        <end position="438"/>
    </location>
</feature>
<dbReference type="InterPro" id="IPR020617">
    <property type="entry name" value="Thiolase_C"/>
</dbReference>
<dbReference type="AlphaFoldDB" id="A0AA38XI39"/>
<comment type="caution">
    <text evidence="9">The sequence shown here is derived from an EMBL/GenBank/DDBJ whole genome shotgun (WGS) entry which is preliminary data.</text>
</comment>
<proteinExistence type="inferred from homology"/>
<dbReference type="PANTHER" id="PTHR42689">
    <property type="entry name" value="ACETYL-COA ACYLTRANSFERASE FADA2 (3-KETOACYL-COA THIOLASE) (BETA-KETOTHIOLASE)-RELATED"/>
    <property type="match status" value="1"/>
</dbReference>
<name>A0AA38XI39_9EURO</name>
<feature type="domain" description="Thiolase N-terminal" evidence="7">
    <location>
        <begin position="19"/>
        <end position="289"/>
    </location>
</feature>
<gene>
    <name evidence="9" type="ORF">H2204_014575</name>
</gene>
<keyword evidence="4 6" id="KW-0012">Acyltransferase</keyword>